<organism evidence="1 2">
    <name type="scientific">Staphylococcus casei</name>
    <dbReference type="NCBI Taxonomy" id="201828"/>
    <lineage>
        <taxon>Bacteria</taxon>
        <taxon>Bacillati</taxon>
        <taxon>Bacillota</taxon>
        <taxon>Bacilli</taxon>
        <taxon>Bacillales</taxon>
        <taxon>Staphylococcaceae</taxon>
        <taxon>Staphylococcus</taxon>
    </lineage>
</organism>
<dbReference type="RefSeq" id="WP_341636364.1">
    <property type="nucleotide sequence ID" value="NZ_CP133006.1"/>
</dbReference>
<proteinExistence type="predicted"/>
<evidence type="ECO:0000313" key="2">
    <source>
        <dbReference type="Proteomes" id="UP001468345"/>
    </source>
</evidence>
<keyword evidence="2" id="KW-1185">Reference proteome</keyword>
<evidence type="ECO:0000313" key="1">
    <source>
        <dbReference type="EMBL" id="WZG09558.1"/>
    </source>
</evidence>
<reference evidence="1 2" key="1">
    <citation type="journal article" date="2024" name="ISME J.">
        <title>Staphylococcus epidermidis bacteriocin A37 kills natural competitors with a unique mechanism of action.</title>
        <authorList>
            <person name="Puls J.S."/>
            <person name="Winnerling B."/>
            <person name="Power J.J."/>
            <person name="Kruger A.M."/>
            <person name="Brajtenbach D."/>
            <person name="Johnson M."/>
            <person name="Bilici K."/>
            <person name="Camus L."/>
            <person name="Fliesswasser T."/>
            <person name="Schneider T."/>
            <person name="Sahl H.G."/>
            <person name="Ghosal D."/>
            <person name="Kubitscheck U."/>
            <person name="Heilbronner S."/>
            <person name="Grein F."/>
        </authorList>
    </citation>
    <scope>NUCLEOTIDE SEQUENCE [LARGE SCALE GENOMIC DNA]</scope>
    <source>
        <strain evidence="1 2">SCK7</strain>
    </source>
</reference>
<protein>
    <submittedName>
        <fullName evidence="1">Uncharacterized protein</fullName>
    </submittedName>
</protein>
<dbReference type="Proteomes" id="UP001468345">
    <property type="component" value="Chromosome"/>
</dbReference>
<sequence length="165" mass="19096">MKIKDKLFITNLKYSAMYAGEEENDVQFIDNLSEFKNLSNDDWSIILQFDVVGLENMKTRDLEKDGITLLTYSELASKELRFDGMQGTQIKNGDNFKQSYGMVIPKNIDTSNINNIYLKILYLPDAFSESEVFANHFDYMLNDSENELVKLTFPLPFMKRGSINE</sequence>
<gene>
    <name evidence="1" type="ORF">SHJJP9002_001519</name>
</gene>
<accession>A0ABZ2WBL2</accession>
<name>A0ABZ2WBL2_9STAP</name>
<dbReference type="EMBL" id="CP133006">
    <property type="protein sequence ID" value="WZG09558.1"/>
    <property type="molecule type" value="Genomic_DNA"/>
</dbReference>